<keyword evidence="4" id="KW-1185">Reference proteome</keyword>
<feature type="chain" id="PRO_5045368921" evidence="2">
    <location>
        <begin position="21"/>
        <end position="70"/>
    </location>
</feature>
<accession>A0ABT6F7M3</accession>
<evidence type="ECO:0000256" key="1">
    <source>
        <dbReference type="SAM" id="MobiDB-lite"/>
    </source>
</evidence>
<proteinExistence type="predicted"/>
<keyword evidence="2" id="KW-0732">Signal</keyword>
<name>A0ABT6F7M3_9BACT</name>
<feature type="region of interest" description="Disordered" evidence="1">
    <location>
        <begin position="23"/>
        <end position="70"/>
    </location>
</feature>
<reference evidence="3 4" key="1">
    <citation type="submission" date="2023-03" db="EMBL/GenBank/DDBJ databases">
        <title>Paludisphaera mucosa sp. nov. a novel planctomycete from northern fen.</title>
        <authorList>
            <person name="Ivanova A."/>
        </authorList>
    </citation>
    <scope>NUCLEOTIDE SEQUENCE [LARGE SCALE GENOMIC DNA]</scope>
    <source>
        <strain evidence="3 4">Pla2</strain>
    </source>
</reference>
<evidence type="ECO:0000313" key="3">
    <source>
        <dbReference type="EMBL" id="MDG3003579.1"/>
    </source>
</evidence>
<protein>
    <submittedName>
        <fullName evidence="3">Uncharacterized protein</fullName>
    </submittedName>
</protein>
<gene>
    <name evidence="3" type="ORF">PZE19_07355</name>
</gene>
<comment type="caution">
    <text evidence="3">The sequence shown here is derived from an EMBL/GenBank/DDBJ whole genome shotgun (WGS) entry which is preliminary data.</text>
</comment>
<sequence>MTRLRTSLICGSALVLGSLAGCTKEEPVQPPPAPAPAAAEPAKDAAPARGSSKVDAAASSSGAKDSTVKP</sequence>
<dbReference type="PROSITE" id="PS51257">
    <property type="entry name" value="PROKAR_LIPOPROTEIN"/>
    <property type="match status" value="1"/>
</dbReference>
<organism evidence="3 4">
    <name type="scientific">Paludisphaera mucosa</name>
    <dbReference type="NCBI Taxonomy" id="3030827"/>
    <lineage>
        <taxon>Bacteria</taxon>
        <taxon>Pseudomonadati</taxon>
        <taxon>Planctomycetota</taxon>
        <taxon>Planctomycetia</taxon>
        <taxon>Isosphaerales</taxon>
        <taxon>Isosphaeraceae</taxon>
        <taxon>Paludisphaera</taxon>
    </lineage>
</organism>
<feature type="compositionally biased region" description="Low complexity" evidence="1">
    <location>
        <begin position="36"/>
        <end position="70"/>
    </location>
</feature>
<dbReference type="Proteomes" id="UP001216907">
    <property type="component" value="Unassembled WGS sequence"/>
</dbReference>
<dbReference type="EMBL" id="JARRAG010000001">
    <property type="protein sequence ID" value="MDG3003579.1"/>
    <property type="molecule type" value="Genomic_DNA"/>
</dbReference>
<evidence type="ECO:0000256" key="2">
    <source>
        <dbReference type="SAM" id="SignalP"/>
    </source>
</evidence>
<feature type="signal peptide" evidence="2">
    <location>
        <begin position="1"/>
        <end position="20"/>
    </location>
</feature>
<dbReference type="RefSeq" id="WP_277859929.1">
    <property type="nucleotide sequence ID" value="NZ_JARRAG010000001.1"/>
</dbReference>
<evidence type="ECO:0000313" key="4">
    <source>
        <dbReference type="Proteomes" id="UP001216907"/>
    </source>
</evidence>